<evidence type="ECO:0000256" key="2">
    <source>
        <dbReference type="ARBA" id="ARBA00024325"/>
    </source>
</evidence>
<dbReference type="EMBL" id="JABSXK010000001">
    <property type="protein sequence ID" value="NRV07450.1"/>
    <property type="molecule type" value="Genomic_DNA"/>
</dbReference>
<dbReference type="RefSeq" id="WP_017208798.1">
    <property type="nucleotide sequence ID" value="NZ_CP010086.2"/>
</dbReference>
<keyword evidence="1" id="KW-0749">Sporulation</keyword>
<evidence type="ECO:0000256" key="3">
    <source>
        <dbReference type="ARBA" id="ARBA00024344"/>
    </source>
</evidence>
<gene>
    <name evidence="5" type="ORF">DFH45_000413</name>
    <name evidence="4" type="ORF">LF65_01712</name>
</gene>
<evidence type="ECO:0000313" key="5">
    <source>
        <dbReference type="EMBL" id="NRV07450.1"/>
    </source>
</evidence>
<organism evidence="4 6">
    <name type="scientific">Clostridium beijerinckii</name>
    <name type="common">Clostridium MP</name>
    <dbReference type="NCBI Taxonomy" id="1520"/>
    <lineage>
        <taxon>Bacteria</taxon>
        <taxon>Bacillati</taxon>
        <taxon>Bacillota</taxon>
        <taxon>Clostridia</taxon>
        <taxon>Eubacteriales</taxon>
        <taxon>Clostridiaceae</taxon>
        <taxon>Clostridium</taxon>
    </lineage>
</organism>
<keyword evidence="5" id="KW-0167">Capsid protein</keyword>
<dbReference type="Pfam" id="PF07875">
    <property type="entry name" value="Coat_F"/>
    <property type="match status" value="1"/>
</dbReference>
<dbReference type="PANTHER" id="PTHR39183:SF1">
    <property type="entry name" value="SPORE COAT PROTEIN F-LIKE PROTEIN YHCQ"/>
    <property type="match status" value="1"/>
</dbReference>
<accession>A0A0B5QBK2</accession>
<reference evidence="5" key="3">
    <citation type="submission" date="2020-05" db="EMBL/GenBank/DDBJ databases">
        <title>Genomic insights into acetone-butanol-ethanol (ABE) fermentation by sequencing solventogenic clostridia strains.</title>
        <authorList>
            <person name="Brown S."/>
        </authorList>
    </citation>
    <scope>NUCLEOTIDE SEQUENCE</scope>
    <source>
        <strain evidence="5">DJ126</strain>
    </source>
</reference>
<dbReference type="EMBL" id="CP010086">
    <property type="protein sequence ID" value="AJG98315.1"/>
    <property type="molecule type" value="Genomic_DNA"/>
</dbReference>
<reference evidence="6" key="1">
    <citation type="submission" date="2014-12" db="EMBL/GenBank/DDBJ databases">
        <title>Genome sequence of Clostridium beijerinckii strain 59B.</title>
        <authorList>
            <person name="Little G.T."/>
            <person name="Minton N.P."/>
        </authorList>
    </citation>
    <scope>NUCLEOTIDE SEQUENCE [LARGE SCALE GENOMIC DNA]</scope>
    <source>
        <strain evidence="6">59B</strain>
    </source>
</reference>
<dbReference type="InterPro" id="IPR012851">
    <property type="entry name" value="Spore_coat_CotF-like"/>
</dbReference>
<sequence length="120" mass="13374">MINDYLEIRNAEGMPKLVDANMSLGFLLNAKSGVRNCAIALTEAITPEVRTVLKNQLNDAILMHEQISNLMVEKGWFHPTNLEKQFQMDIESSTTISQIASLDLFPGDTSRSGMFATLEK</sequence>
<evidence type="ECO:0000313" key="4">
    <source>
        <dbReference type="EMBL" id="AJG98315.1"/>
    </source>
</evidence>
<dbReference type="STRING" id="1520.LF65_01712"/>
<keyword evidence="5" id="KW-0946">Virion</keyword>
<protein>
    <submittedName>
        <fullName evidence="5">Spore coat protein CotF</fullName>
    </submittedName>
    <submittedName>
        <fullName evidence="4">Spore gernimation protein GerQ</fullName>
    </submittedName>
</protein>
<evidence type="ECO:0000313" key="6">
    <source>
        <dbReference type="Proteomes" id="UP000031866"/>
    </source>
</evidence>
<dbReference type="KEGG" id="cbei:LF65_01712"/>
<dbReference type="OrthoDB" id="2901397at2"/>
<reference evidence="4" key="2">
    <citation type="submission" date="2016-02" db="EMBL/GenBank/DDBJ databases">
        <title>Genome sequence of Clostridium beijerinckii strain 59B.</title>
        <authorList>
            <person name="Little G.T."/>
            <person name="Minton N.P."/>
        </authorList>
    </citation>
    <scope>NUCLEOTIDE SEQUENCE</scope>
    <source>
        <strain evidence="4">NCIMB 14988</strain>
    </source>
</reference>
<dbReference type="GO" id="GO:0030435">
    <property type="term" value="P:sporulation resulting in formation of a cellular spore"/>
    <property type="evidence" value="ECO:0007669"/>
    <property type="project" value="UniProtKB-KW"/>
</dbReference>
<name>A0A0B5QBK2_CLOBE</name>
<evidence type="ECO:0000256" key="1">
    <source>
        <dbReference type="ARBA" id="ARBA00022969"/>
    </source>
</evidence>
<dbReference type="InterPro" id="IPR012347">
    <property type="entry name" value="Ferritin-like"/>
</dbReference>
<dbReference type="Proteomes" id="UP000821656">
    <property type="component" value="Unassembled WGS sequence"/>
</dbReference>
<dbReference type="AlphaFoldDB" id="A0A0B5QBK2"/>
<comment type="similarity">
    <text evidence="3">Belongs to the CotF family.</text>
</comment>
<dbReference type="Proteomes" id="UP000031866">
    <property type="component" value="Chromosome"/>
</dbReference>
<dbReference type="Gene3D" id="1.20.1260.10">
    <property type="match status" value="1"/>
</dbReference>
<proteinExistence type="inferred from homology"/>
<comment type="subcellular location">
    <subcellularLocation>
        <location evidence="2">Spore coat</location>
    </subcellularLocation>
</comment>
<dbReference type="PANTHER" id="PTHR39183">
    <property type="entry name" value="SPORE COAT PROTEIN F-LIKE PROTEIN YHCQ"/>
    <property type="match status" value="1"/>
</dbReference>